<reference evidence="1" key="1">
    <citation type="submission" date="2022-01" db="EMBL/GenBank/DDBJ databases">
        <title>Novel bile acid biosynthetic pathways are enriched in the microbiome of centenarians.</title>
        <authorList>
            <person name="Sato Y."/>
            <person name="Atarashi K."/>
            <person name="Plichta R.D."/>
            <person name="Arai Y."/>
            <person name="Sasajima S."/>
            <person name="Kearney M.S."/>
            <person name="Suda W."/>
            <person name="Takeshita K."/>
            <person name="Sasaki T."/>
            <person name="Okamoto S."/>
            <person name="Skelly N.A."/>
            <person name="Okamura Y."/>
            <person name="Vlamakis H."/>
            <person name="Li Y."/>
            <person name="Tanoue T."/>
            <person name="Takei H."/>
            <person name="Nittono H."/>
            <person name="Narushima S."/>
            <person name="Irie J."/>
            <person name="Itoh H."/>
            <person name="Moriya K."/>
            <person name="Sugiura Y."/>
            <person name="Suematsu M."/>
            <person name="Moritoki N."/>
            <person name="Shibata S."/>
            <person name="Littman R.D."/>
            <person name="Fischbach A.M."/>
            <person name="Uwamino Y."/>
            <person name="Inoue T."/>
            <person name="Honda A."/>
            <person name="Hattori M."/>
            <person name="Murai T."/>
            <person name="Xavier J.R."/>
            <person name="Hirose N."/>
            <person name="Honda K."/>
        </authorList>
    </citation>
    <scope>NUCLEOTIDE SEQUENCE</scope>
    <source>
        <strain evidence="1">CE91-St55</strain>
    </source>
</reference>
<dbReference type="EMBL" id="BQNJ01000002">
    <property type="protein sequence ID" value="GKH04084.1"/>
    <property type="molecule type" value="Genomic_DNA"/>
</dbReference>
<gene>
    <name evidence="1" type="ORF">CE91St55_60650</name>
</gene>
<comment type="caution">
    <text evidence="1">The sequence shown here is derived from an EMBL/GenBank/DDBJ whole genome shotgun (WGS) entry which is preliminary data.</text>
</comment>
<dbReference type="Proteomes" id="UP001055091">
    <property type="component" value="Unassembled WGS sequence"/>
</dbReference>
<proteinExistence type="predicted"/>
<protein>
    <submittedName>
        <fullName evidence="1">Uncharacterized protein</fullName>
    </submittedName>
</protein>
<accession>A0A413WW36</accession>
<evidence type="ECO:0000313" key="2">
    <source>
        <dbReference type="Proteomes" id="UP001055091"/>
    </source>
</evidence>
<sequence length="112" mass="12920">MSVWGSTDNSRGYYSGQASMKSHIGLDLEEVSGFLCTGCLNTLLDECYDETYYNLGIVNFKTREILLLEKRVTAFVFDNFYIDCNYYEDEPGEGEYGFDLLIFYCPPRYKSS</sequence>
<organism evidence="1 2">
    <name type="scientific">Hungatella hathewayi</name>
    <dbReference type="NCBI Taxonomy" id="154046"/>
    <lineage>
        <taxon>Bacteria</taxon>
        <taxon>Bacillati</taxon>
        <taxon>Bacillota</taxon>
        <taxon>Clostridia</taxon>
        <taxon>Lachnospirales</taxon>
        <taxon>Lachnospiraceae</taxon>
        <taxon>Hungatella</taxon>
    </lineage>
</organism>
<dbReference type="RefSeq" id="WP_118077424.1">
    <property type="nucleotide sequence ID" value="NZ_BQNJ01000002.1"/>
</dbReference>
<name>A0A413WW36_9FIRM</name>
<dbReference type="AlphaFoldDB" id="A0A413WW36"/>
<evidence type="ECO:0000313" key="1">
    <source>
        <dbReference type="EMBL" id="GKH04084.1"/>
    </source>
</evidence>